<dbReference type="InterPro" id="IPR012301">
    <property type="entry name" value="Malic_N_dom"/>
</dbReference>
<dbReference type="SMART" id="SM00919">
    <property type="entry name" value="Malic_M"/>
    <property type="match status" value="1"/>
</dbReference>
<dbReference type="AlphaFoldDB" id="A0A4Y6V1E2"/>
<dbReference type="GO" id="GO:0004470">
    <property type="term" value="F:malic enzyme activity"/>
    <property type="evidence" value="ECO:0007669"/>
    <property type="project" value="InterPro"/>
</dbReference>
<feature type="binding site" evidence="7">
    <location>
        <position position="206"/>
    </location>
    <ligand>
        <name>a divalent metal cation</name>
        <dbReference type="ChEBI" id="CHEBI:60240"/>
    </ligand>
</feature>
<dbReference type="InterPro" id="IPR015884">
    <property type="entry name" value="Malic_enzyme_CS"/>
</dbReference>
<comment type="similarity">
    <text evidence="2">Belongs to the malic enzymes family.</text>
</comment>
<gene>
    <name evidence="9" type="ORF">FFV09_15280</name>
</gene>
<dbReference type="InterPro" id="IPR012302">
    <property type="entry name" value="Malic_NAD-bd"/>
</dbReference>
<evidence type="ECO:0000256" key="1">
    <source>
        <dbReference type="ARBA" id="ARBA00001936"/>
    </source>
</evidence>
<evidence type="ECO:0000256" key="6">
    <source>
        <dbReference type="PIRSR" id="PIRSR000106-2"/>
    </source>
</evidence>
<feature type="binding site" evidence="7">
    <location>
        <position position="232"/>
    </location>
    <ligand>
        <name>a divalent metal cation</name>
        <dbReference type="ChEBI" id="CHEBI:60240"/>
    </ligand>
</feature>
<dbReference type="InterPro" id="IPR051674">
    <property type="entry name" value="Malate_Decarboxylase"/>
</dbReference>
<dbReference type="InterPro" id="IPR046346">
    <property type="entry name" value="Aminoacid_DH-like_N_sf"/>
</dbReference>
<feature type="binding site" evidence="6">
    <location>
        <position position="387"/>
    </location>
    <ligand>
        <name>(S)-malate</name>
        <dbReference type="ChEBI" id="CHEBI:15589"/>
    </ligand>
</feature>
<feature type="domain" description="ACT" evidence="8">
    <location>
        <begin position="8"/>
        <end position="81"/>
    </location>
</feature>
<keyword evidence="3 7" id="KW-0479">Metal-binding</keyword>
<keyword evidence="10" id="KW-1185">Reference proteome</keyword>
<organism evidence="9 10">
    <name type="scientific">Saccharibacillus brassicae</name>
    <dbReference type="NCBI Taxonomy" id="2583377"/>
    <lineage>
        <taxon>Bacteria</taxon>
        <taxon>Bacillati</taxon>
        <taxon>Bacillota</taxon>
        <taxon>Bacilli</taxon>
        <taxon>Bacillales</taxon>
        <taxon>Paenibacillaceae</taxon>
        <taxon>Saccharibacillus</taxon>
    </lineage>
</organism>
<evidence type="ECO:0000313" key="10">
    <source>
        <dbReference type="Proteomes" id="UP000316968"/>
    </source>
</evidence>
<comment type="cofactor">
    <cofactor evidence="7">
        <name>Mg(2+)</name>
        <dbReference type="ChEBI" id="CHEBI:18420"/>
    </cofactor>
    <cofactor evidence="7">
        <name>Mn(2+)</name>
        <dbReference type="ChEBI" id="CHEBI:29035"/>
    </cofactor>
    <text evidence="7">Divalent metal cations. Prefers magnesium or manganese.</text>
</comment>
<dbReference type="SUPFAM" id="SSF51735">
    <property type="entry name" value="NAD(P)-binding Rossmann-fold domains"/>
    <property type="match status" value="1"/>
</dbReference>
<dbReference type="SMART" id="SM01274">
    <property type="entry name" value="malic"/>
    <property type="match status" value="1"/>
</dbReference>
<evidence type="ECO:0000256" key="5">
    <source>
        <dbReference type="PIRSR" id="PIRSR000106-1"/>
    </source>
</evidence>
<dbReference type="InterPro" id="IPR045213">
    <property type="entry name" value="Malic_NAD-bd_bact_type"/>
</dbReference>
<dbReference type="PANTHER" id="PTHR43237:SF4">
    <property type="entry name" value="NADP-DEPENDENT MALIC ENZYME"/>
    <property type="match status" value="1"/>
</dbReference>
<dbReference type="FunFam" id="3.40.50.720:FF:000095">
    <property type="entry name" value="NADP-dependent malic enzyme"/>
    <property type="match status" value="1"/>
</dbReference>
<dbReference type="InterPro" id="IPR036291">
    <property type="entry name" value="NAD(P)-bd_dom_sf"/>
</dbReference>
<sequence length="468" mass="50399">MALGTSMIIRLQMDKKQVTFGEVAGAIGDGGGDVVAIDVIHASPEHTIRDLTVNLPEKMRDAVLQAVEALPGVKVVNVSDRTFLAHLGGKIEIMAKSPVKNREDLSHVYTPGVAKVCMAIHEDPQKAFTLTIKRNTIAVVSDGTAVLGLGDIGPRAAMPVMEGKAMLFKQFAGVDAFPICLDTKDTEEIIRTVKLIAPAFGGINLEDIGSPRCFEIERRLTEELDIPVFHDDQHGTAVVVLAGLLNALSIVGKKLEDAKIVVLGIGAAGSACVKMLLSAGARNLIAVDRCGALHKAEKYDNETWDWIADNCNPNGETGQLEHVIAGADVFIGVSRPNLLTLDHIKSMAPDPIVFAMANPDPEIDPELAEEHVRVMATGRSDFPNQINNVLCFPGMFRGALDCRASVINEEMKVAAAQAIASVVEDDELNEQYIIPSVFNDKVVDRIRDAVVKAALRTGVARRTPPEFR</sequence>
<keyword evidence="4" id="KW-0560">Oxidoreductase</keyword>
<dbReference type="PIRSF" id="PIRSF000106">
    <property type="entry name" value="ME"/>
    <property type="match status" value="1"/>
</dbReference>
<evidence type="ECO:0000313" key="9">
    <source>
        <dbReference type="EMBL" id="QDH22085.1"/>
    </source>
</evidence>
<dbReference type="Proteomes" id="UP000316968">
    <property type="component" value="Chromosome"/>
</dbReference>
<feature type="binding site" evidence="7">
    <location>
        <position position="207"/>
    </location>
    <ligand>
        <name>a divalent metal cation</name>
        <dbReference type="ChEBI" id="CHEBI:60240"/>
    </ligand>
</feature>
<evidence type="ECO:0000256" key="7">
    <source>
        <dbReference type="PIRSR" id="PIRSR000106-3"/>
    </source>
</evidence>
<dbReference type="GO" id="GO:0016616">
    <property type="term" value="F:oxidoreductase activity, acting on the CH-OH group of donors, NAD or NADP as acceptor"/>
    <property type="evidence" value="ECO:0007669"/>
    <property type="project" value="InterPro"/>
</dbReference>
<feature type="binding site" evidence="6">
    <location>
        <position position="358"/>
    </location>
    <ligand>
        <name>(S)-malate</name>
        <dbReference type="ChEBI" id="CHEBI:15589"/>
    </ligand>
</feature>
<dbReference type="CDD" id="cd05311">
    <property type="entry name" value="NAD_bind_2_malic_enz"/>
    <property type="match status" value="1"/>
</dbReference>
<dbReference type="RefSeq" id="WP_141448629.1">
    <property type="nucleotide sequence ID" value="NZ_CBCSAZ010000005.1"/>
</dbReference>
<dbReference type="InterPro" id="IPR037062">
    <property type="entry name" value="Malic_N_dom_sf"/>
</dbReference>
<accession>A0A4Y6V1E2</accession>
<evidence type="ECO:0000256" key="3">
    <source>
        <dbReference type="ARBA" id="ARBA00022723"/>
    </source>
</evidence>
<comment type="cofactor">
    <cofactor evidence="1">
        <name>Mn(2+)</name>
        <dbReference type="ChEBI" id="CHEBI:29035"/>
    </cofactor>
</comment>
<dbReference type="SUPFAM" id="SSF53223">
    <property type="entry name" value="Aminoacid dehydrogenase-like, N-terminal domain"/>
    <property type="match status" value="1"/>
</dbReference>
<dbReference type="KEGG" id="saca:FFV09_15280"/>
<dbReference type="FunFam" id="3.40.50.10380:FF:000003">
    <property type="entry name" value="NADP-dependent malic enzyme"/>
    <property type="match status" value="1"/>
</dbReference>
<evidence type="ECO:0000259" key="8">
    <source>
        <dbReference type="PROSITE" id="PS51671"/>
    </source>
</evidence>
<dbReference type="Gene3D" id="3.40.50.10380">
    <property type="entry name" value="Malic enzyme, N-terminal domain"/>
    <property type="match status" value="1"/>
</dbReference>
<feature type="active site" description="Proton donor" evidence="5">
    <location>
        <position position="164"/>
    </location>
</feature>
<dbReference type="PROSITE" id="PS51671">
    <property type="entry name" value="ACT"/>
    <property type="match status" value="1"/>
</dbReference>
<dbReference type="OrthoDB" id="9805787at2"/>
<dbReference type="Gene3D" id="3.40.50.720">
    <property type="entry name" value="NAD(P)-binding Rossmann-like Domain"/>
    <property type="match status" value="1"/>
</dbReference>
<proteinExistence type="inferred from homology"/>
<dbReference type="PANTHER" id="PTHR43237">
    <property type="entry name" value="NADP-DEPENDENT MALIC ENZYME"/>
    <property type="match status" value="1"/>
</dbReference>
<dbReference type="InterPro" id="IPR001891">
    <property type="entry name" value="Malic_OxRdtase"/>
</dbReference>
<feature type="active site" description="Proton donor" evidence="5">
    <location>
        <position position="109"/>
    </location>
</feature>
<dbReference type="GO" id="GO:0051287">
    <property type="term" value="F:NAD binding"/>
    <property type="evidence" value="ECO:0007669"/>
    <property type="project" value="InterPro"/>
</dbReference>
<dbReference type="InterPro" id="IPR002912">
    <property type="entry name" value="ACT_dom"/>
</dbReference>
<name>A0A4Y6V1E2_SACBS</name>
<evidence type="ECO:0000256" key="2">
    <source>
        <dbReference type="ARBA" id="ARBA00008785"/>
    </source>
</evidence>
<dbReference type="PROSITE" id="PS00331">
    <property type="entry name" value="MALIC_ENZYMES"/>
    <property type="match status" value="1"/>
</dbReference>
<evidence type="ECO:0000256" key="4">
    <source>
        <dbReference type="ARBA" id="ARBA00023002"/>
    </source>
</evidence>
<dbReference type="Pfam" id="PF00390">
    <property type="entry name" value="malic"/>
    <property type="match status" value="1"/>
</dbReference>
<dbReference type="Pfam" id="PF03949">
    <property type="entry name" value="Malic_M"/>
    <property type="match status" value="1"/>
</dbReference>
<dbReference type="EMBL" id="CP041217">
    <property type="protein sequence ID" value="QDH22085.1"/>
    <property type="molecule type" value="Genomic_DNA"/>
</dbReference>
<dbReference type="GO" id="GO:0046872">
    <property type="term" value="F:metal ion binding"/>
    <property type="evidence" value="ECO:0007669"/>
    <property type="project" value="UniProtKB-KW"/>
</dbReference>
<reference evidence="9 10" key="1">
    <citation type="submission" date="2019-06" db="EMBL/GenBank/DDBJ databases">
        <title>Saccharibacillus brassicae sp. nov., an endophytic bacterium isolated from Chinese cabbage seeds (Brassica pekinensis).</title>
        <authorList>
            <person name="Jiang L."/>
            <person name="Lee J."/>
            <person name="Kim S.W."/>
        </authorList>
    </citation>
    <scope>NUCLEOTIDE SEQUENCE [LARGE SCALE GENOMIC DNA]</scope>
    <source>
        <strain evidence="10">KCTC 43072 / ATSA2</strain>
    </source>
</reference>
<protein>
    <submittedName>
        <fullName evidence="9">NAD-dependent malic enzyme</fullName>
    </submittedName>
</protein>